<evidence type="ECO:0000256" key="1">
    <source>
        <dbReference type="ARBA" id="ARBA00022908"/>
    </source>
</evidence>
<keyword evidence="1" id="KW-0229">DNA integration</keyword>
<name>A0A169RGM5_9HYPH</name>
<feature type="domain" description="Tyr recombinase" evidence="3">
    <location>
        <begin position="164"/>
        <end position="335"/>
    </location>
</feature>
<reference evidence="4 5" key="1">
    <citation type="journal article" date="2016" name="Genome Announc.">
        <title>Complete Genome Sequence of Methylobacterium populi P-1M, Isolated from Pink-Pigmented Household Biofilm.</title>
        <authorList>
            <person name="Morohoshi T."/>
            <person name="Ikeda T."/>
        </authorList>
    </citation>
    <scope>NUCLEOTIDE SEQUENCE [LARGE SCALE GENOMIC DNA]</scope>
    <source>
        <strain evidence="4 5">P-1M</strain>
    </source>
</reference>
<evidence type="ECO:0000313" key="4">
    <source>
        <dbReference type="EMBL" id="BAU93458.1"/>
    </source>
</evidence>
<dbReference type="InterPro" id="IPR002104">
    <property type="entry name" value="Integrase_catalytic"/>
</dbReference>
<dbReference type="Gene3D" id="1.10.443.10">
    <property type="entry name" value="Intergrase catalytic core"/>
    <property type="match status" value="1"/>
</dbReference>
<dbReference type="EMBL" id="AP014809">
    <property type="protein sequence ID" value="BAU93458.1"/>
    <property type="molecule type" value="Genomic_DNA"/>
</dbReference>
<sequence length="362" mass="40156">MTGLHAVKMKLAGGKERTYYYAWRGGPRLEGRYGSPEFLASYNAAVASRKVLPQGQFRSVIAAYKESAEFNKQLSPRTKADYLKHLVKIEEKFGAMPIVAFDEKFRTETRGNFKAWRDVLSKASVRQADYAWSILARVCSWGKDRGKLATNPAEKGGRLYVAERTDKIWTGEDEARFLLKAPGHMRLPLLLALWTGQRQGDLLRLVWSAYDGKALRFMQGKTRKNIMIPCGEVLRIALDAEKARERSGFVLLTLDGKPWTADGFRSSWRKACAKAKVEGVTFHDLRGSAVTRLALAGCSVPEIAAITGHSLKDVEAILDKHYLSRGNGLAESAMRKLEAAVSAGAKPEVPGEILLQTEANPL</sequence>
<accession>A0A169RGM5</accession>
<dbReference type="InterPro" id="IPR050090">
    <property type="entry name" value="Tyrosine_recombinase_XerCD"/>
</dbReference>
<evidence type="ECO:0000256" key="2">
    <source>
        <dbReference type="ARBA" id="ARBA00023172"/>
    </source>
</evidence>
<dbReference type="GO" id="GO:0015074">
    <property type="term" value="P:DNA integration"/>
    <property type="evidence" value="ECO:0007669"/>
    <property type="project" value="UniProtKB-KW"/>
</dbReference>
<protein>
    <submittedName>
        <fullName evidence="4">Integrase family protein</fullName>
    </submittedName>
</protein>
<dbReference type="InterPro" id="IPR011010">
    <property type="entry name" value="DNA_brk_join_enz"/>
</dbReference>
<dbReference type="PANTHER" id="PTHR30349">
    <property type="entry name" value="PHAGE INTEGRASE-RELATED"/>
    <property type="match status" value="1"/>
</dbReference>
<dbReference type="AlphaFoldDB" id="A0A169RGM5"/>
<proteinExistence type="predicted"/>
<evidence type="ECO:0000313" key="5">
    <source>
        <dbReference type="Proteomes" id="UP000218288"/>
    </source>
</evidence>
<dbReference type="Pfam" id="PF00589">
    <property type="entry name" value="Phage_integrase"/>
    <property type="match status" value="1"/>
</dbReference>
<evidence type="ECO:0000259" key="3">
    <source>
        <dbReference type="PROSITE" id="PS51898"/>
    </source>
</evidence>
<dbReference type="InterPro" id="IPR013762">
    <property type="entry name" value="Integrase-like_cat_sf"/>
</dbReference>
<dbReference type="PANTHER" id="PTHR30349:SF64">
    <property type="entry name" value="PROPHAGE INTEGRASE INTD-RELATED"/>
    <property type="match status" value="1"/>
</dbReference>
<dbReference type="GO" id="GO:0003677">
    <property type="term" value="F:DNA binding"/>
    <property type="evidence" value="ECO:0007669"/>
    <property type="project" value="InterPro"/>
</dbReference>
<gene>
    <name evidence="4" type="ORF">MPPM_4853</name>
</gene>
<dbReference type="RefSeq" id="WP_197705062.1">
    <property type="nucleotide sequence ID" value="NZ_AP014809.1"/>
</dbReference>
<dbReference type="Proteomes" id="UP000218288">
    <property type="component" value="Chromosome"/>
</dbReference>
<dbReference type="SUPFAM" id="SSF56349">
    <property type="entry name" value="DNA breaking-rejoining enzymes"/>
    <property type="match status" value="1"/>
</dbReference>
<dbReference type="GO" id="GO:0006310">
    <property type="term" value="P:DNA recombination"/>
    <property type="evidence" value="ECO:0007669"/>
    <property type="project" value="UniProtKB-KW"/>
</dbReference>
<organism evidence="4 5">
    <name type="scientific">Methylorubrum populi</name>
    <dbReference type="NCBI Taxonomy" id="223967"/>
    <lineage>
        <taxon>Bacteria</taxon>
        <taxon>Pseudomonadati</taxon>
        <taxon>Pseudomonadota</taxon>
        <taxon>Alphaproteobacteria</taxon>
        <taxon>Hyphomicrobiales</taxon>
        <taxon>Methylobacteriaceae</taxon>
        <taxon>Methylorubrum</taxon>
    </lineage>
</organism>
<keyword evidence="2" id="KW-0233">DNA recombination</keyword>
<dbReference type="PROSITE" id="PS51898">
    <property type="entry name" value="TYR_RECOMBINASE"/>
    <property type="match status" value="1"/>
</dbReference>